<name>A0A4Y3QVN0_STRCI</name>
<dbReference type="Pfam" id="PF03364">
    <property type="entry name" value="Polyketide_cyc"/>
    <property type="match status" value="1"/>
</dbReference>
<feature type="compositionally biased region" description="Basic and acidic residues" evidence="1">
    <location>
        <begin position="364"/>
        <end position="376"/>
    </location>
</feature>
<feature type="compositionally biased region" description="Acidic residues" evidence="1">
    <location>
        <begin position="336"/>
        <end position="351"/>
    </location>
</feature>
<feature type="compositionally biased region" description="Acidic residues" evidence="1">
    <location>
        <begin position="170"/>
        <end position="180"/>
    </location>
</feature>
<protein>
    <submittedName>
        <fullName evidence="3">Polyketide cyclase</fullName>
    </submittedName>
</protein>
<dbReference type="PANTHER" id="PTHR33824">
    <property type="entry name" value="POLYKETIDE CYCLASE/DEHYDRASE AND LIPID TRANSPORT SUPERFAMILY PROTEIN"/>
    <property type="match status" value="1"/>
</dbReference>
<proteinExistence type="predicted"/>
<dbReference type="PANTHER" id="PTHR33824:SF7">
    <property type="entry name" value="POLYKETIDE CYCLASE_DEHYDRASE AND LIPID TRANSPORT SUPERFAMILY PROTEIN"/>
    <property type="match status" value="1"/>
</dbReference>
<organism evidence="3 4">
    <name type="scientific">Streptomyces cacaoi</name>
    <dbReference type="NCBI Taxonomy" id="1898"/>
    <lineage>
        <taxon>Bacteria</taxon>
        <taxon>Bacillati</taxon>
        <taxon>Actinomycetota</taxon>
        <taxon>Actinomycetes</taxon>
        <taxon>Kitasatosporales</taxon>
        <taxon>Streptomycetaceae</taxon>
        <taxon>Streptomyces</taxon>
    </lineage>
</organism>
<accession>A0A4Y3QVN0</accession>
<feature type="region of interest" description="Disordered" evidence="1">
    <location>
        <begin position="281"/>
        <end position="376"/>
    </location>
</feature>
<feature type="compositionally biased region" description="Acidic residues" evidence="1">
    <location>
        <begin position="305"/>
        <end position="315"/>
    </location>
</feature>
<evidence type="ECO:0000313" key="4">
    <source>
        <dbReference type="Proteomes" id="UP000319210"/>
    </source>
</evidence>
<dbReference type="Gene3D" id="3.30.530.20">
    <property type="match status" value="1"/>
</dbReference>
<keyword evidence="4" id="KW-1185">Reference proteome</keyword>
<dbReference type="SUPFAM" id="SSF55961">
    <property type="entry name" value="Bet v1-like"/>
    <property type="match status" value="1"/>
</dbReference>
<dbReference type="Proteomes" id="UP000319210">
    <property type="component" value="Unassembled WGS sequence"/>
</dbReference>
<dbReference type="CDD" id="cd07817">
    <property type="entry name" value="SRPBCC_8"/>
    <property type="match status" value="1"/>
</dbReference>
<dbReference type="InterPro" id="IPR023393">
    <property type="entry name" value="START-like_dom_sf"/>
</dbReference>
<gene>
    <name evidence="3" type="ORF">SCA03_20050</name>
</gene>
<comment type="caution">
    <text evidence="3">The sequence shown here is derived from an EMBL/GenBank/DDBJ whole genome shotgun (WGS) entry which is preliminary data.</text>
</comment>
<feature type="region of interest" description="Disordered" evidence="1">
    <location>
        <begin position="165"/>
        <end position="186"/>
    </location>
</feature>
<evidence type="ECO:0000256" key="1">
    <source>
        <dbReference type="SAM" id="MobiDB-lite"/>
    </source>
</evidence>
<feature type="domain" description="Coenzyme Q-binding protein COQ10 START" evidence="2">
    <location>
        <begin position="137"/>
        <end position="273"/>
    </location>
</feature>
<dbReference type="AlphaFoldDB" id="A0A4Y3QVN0"/>
<dbReference type="EMBL" id="BJMM01000007">
    <property type="protein sequence ID" value="GEB49454.1"/>
    <property type="molecule type" value="Genomic_DNA"/>
</dbReference>
<reference evidence="3 4" key="1">
    <citation type="submission" date="2019-06" db="EMBL/GenBank/DDBJ databases">
        <title>Whole genome shotgun sequence of Streptomyces cacaoi subsp. cacaoi NBRC 12748.</title>
        <authorList>
            <person name="Hosoyama A."/>
            <person name="Uohara A."/>
            <person name="Ohji S."/>
            <person name="Ichikawa N."/>
        </authorList>
    </citation>
    <scope>NUCLEOTIDE SEQUENCE [LARGE SCALE GENOMIC DNA]</scope>
    <source>
        <strain evidence="3 4">NBRC 12748</strain>
    </source>
</reference>
<evidence type="ECO:0000313" key="3">
    <source>
        <dbReference type="EMBL" id="GEB49454.1"/>
    </source>
</evidence>
<dbReference type="InterPro" id="IPR005031">
    <property type="entry name" value="COQ10_START"/>
</dbReference>
<sequence length="376" mass="39280">MPEKSDGNGSQGAAGSGVSKLGEALKGYARARAGRYVKAAEGKVAEVTERLSEAAGGGGAVSRAGARVLQGESPVKAVTDEGGRKLEGVKDSVKANVKENVGGTAKAAMGLGGGGGGGGAGKAGDKKVTNIVETLDIGLPLRTCYNHWTEFENFSDFMKGVVDARRSDDGDGGGDGDDGGGGDGTESDWKLKIAFSNRSWKATVQEQVPDDRIVWTSEGDKGTTHGVVSFHELAPRLTRIVVVVEYTPAGFFEKTGNLWRAQGRRLRLDLKHFQRYVSLGAEEEPEGWRGEIRDGEVVRSHEQALEEENEGDGESGEGAGSSGEGDDRGDRGGGGFDDDGDEFDEEGDEGDGGGYEEGGGYGEGRGEGREGSRRRG</sequence>
<dbReference type="OrthoDB" id="3695445at2"/>
<feature type="compositionally biased region" description="Basic and acidic residues" evidence="1">
    <location>
        <begin position="286"/>
        <end position="304"/>
    </location>
</feature>
<dbReference type="RefSeq" id="WP_141275313.1">
    <property type="nucleotide sequence ID" value="NZ_BJMM01000007.1"/>
</dbReference>
<dbReference type="InterPro" id="IPR047137">
    <property type="entry name" value="ORF3"/>
</dbReference>
<feature type="compositionally biased region" description="Gly residues" evidence="1">
    <location>
        <begin position="352"/>
        <end position="363"/>
    </location>
</feature>
<evidence type="ECO:0000259" key="2">
    <source>
        <dbReference type="Pfam" id="PF03364"/>
    </source>
</evidence>